<evidence type="ECO:0008006" key="3">
    <source>
        <dbReference type="Google" id="ProtNLM"/>
    </source>
</evidence>
<reference evidence="1" key="1">
    <citation type="submission" date="2022-12" db="EMBL/GenBank/DDBJ databases">
        <title>Reference genome sequencing for broad-spectrum identification of bacterial and archaeal isolates by mass spectrometry.</title>
        <authorList>
            <person name="Sekiguchi Y."/>
            <person name="Tourlousse D.M."/>
        </authorList>
    </citation>
    <scope>NUCLEOTIDE SEQUENCE</scope>
    <source>
        <strain evidence="1">301</strain>
    </source>
</reference>
<dbReference type="RefSeq" id="WP_281810201.1">
    <property type="nucleotide sequence ID" value="NZ_BSDO01000029.1"/>
</dbReference>
<dbReference type="EMBL" id="BSDO01000029">
    <property type="protein sequence ID" value="GLI25738.1"/>
    <property type="molecule type" value="Genomic_DNA"/>
</dbReference>
<sequence length="85" mass="9611">MTPTKVLIGQMLVVFGIALAGTWAATQWVAFELGFQRRLGEPWFLIDNLPIYVSVVLPPPFAGEAEGAMFRAWRAWTYDDFRAYA</sequence>
<evidence type="ECO:0000313" key="2">
    <source>
        <dbReference type="Proteomes" id="UP001144397"/>
    </source>
</evidence>
<comment type="caution">
    <text evidence="1">The sequence shown here is derived from an EMBL/GenBank/DDBJ whole genome shotgun (WGS) entry which is preliminary data.</text>
</comment>
<dbReference type="Proteomes" id="UP001144397">
    <property type="component" value="Unassembled WGS sequence"/>
</dbReference>
<name>A0A9W6CNP8_XANFL</name>
<dbReference type="AlphaFoldDB" id="A0A9W6CNP8"/>
<protein>
    <recommendedName>
        <fullName evidence="3">Conjugal transfer protein TraG</fullName>
    </recommendedName>
</protein>
<evidence type="ECO:0000313" key="1">
    <source>
        <dbReference type="EMBL" id="GLI25738.1"/>
    </source>
</evidence>
<proteinExistence type="predicted"/>
<accession>A0A9W6CNP8</accession>
<dbReference type="GeneID" id="95766187"/>
<gene>
    <name evidence="1" type="ORF">XFLAVUS301_54120</name>
</gene>
<organism evidence="1 2">
    <name type="scientific">Xanthobacter flavus</name>
    <dbReference type="NCBI Taxonomy" id="281"/>
    <lineage>
        <taxon>Bacteria</taxon>
        <taxon>Pseudomonadati</taxon>
        <taxon>Pseudomonadota</taxon>
        <taxon>Alphaproteobacteria</taxon>
        <taxon>Hyphomicrobiales</taxon>
        <taxon>Xanthobacteraceae</taxon>
        <taxon>Xanthobacter</taxon>
    </lineage>
</organism>